<comment type="similarity">
    <text evidence="1 8">Belongs to the endoribonuclease YbeY family.</text>
</comment>
<feature type="binding site" evidence="8">
    <location>
        <position position="115"/>
    </location>
    <ligand>
        <name>Zn(2+)</name>
        <dbReference type="ChEBI" id="CHEBI:29105"/>
        <note>catalytic</note>
    </ligand>
</feature>
<keyword evidence="8" id="KW-0963">Cytoplasm</keyword>
<dbReference type="PANTHER" id="PTHR46986">
    <property type="entry name" value="ENDORIBONUCLEASE YBEY, CHLOROPLASTIC"/>
    <property type="match status" value="1"/>
</dbReference>
<keyword evidence="7 8" id="KW-0862">Zinc</keyword>
<keyword evidence="2 8" id="KW-0690">Ribosome biogenesis</keyword>
<evidence type="ECO:0000313" key="10">
    <source>
        <dbReference type="Proteomes" id="UP000516072"/>
    </source>
</evidence>
<accession>A0A7G1Q797</accession>
<dbReference type="Gene3D" id="3.40.390.30">
    <property type="entry name" value="Metalloproteases ('zincins'), catalytic domain"/>
    <property type="match status" value="1"/>
</dbReference>
<evidence type="ECO:0000313" key="9">
    <source>
        <dbReference type="EMBL" id="CAB1274211.1"/>
    </source>
</evidence>
<dbReference type="EC" id="3.1.-.-" evidence="8"/>
<evidence type="ECO:0000256" key="5">
    <source>
        <dbReference type="ARBA" id="ARBA00022759"/>
    </source>
</evidence>
<dbReference type="AlphaFoldDB" id="A0A7G1Q797"/>
<dbReference type="InterPro" id="IPR020549">
    <property type="entry name" value="YbeY_CS"/>
</dbReference>
<dbReference type="GO" id="GO:0004521">
    <property type="term" value="F:RNA endonuclease activity"/>
    <property type="evidence" value="ECO:0007669"/>
    <property type="project" value="UniProtKB-UniRule"/>
</dbReference>
<dbReference type="KEGG" id="ntg:NSCAC_0055"/>
<keyword evidence="4 8" id="KW-0479">Metal-binding</keyword>
<proteinExistence type="inferred from homology"/>
<dbReference type="GO" id="GO:0006364">
    <property type="term" value="P:rRNA processing"/>
    <property type="evidence" value="ECO:0007669"/>
    <property type="project" value="UniProtKB-UniRule"/>
</dbReference>
<reference evidence="9 10" key="1">
    <citation type="submission" date="2020-03" db="EMBL/GenBank/DDBJ databases">
        <authorList>
            <person name="Picone N."/>
        </authorList>
    </citation>
    <scope>NUCLEOTIDE SEQUENCE [LARGE SCALE GENOMIC DNA]</scope>
    <source>
        <strain evidence="9">NSCAC1</strain>
    </source>
</reference>
<comment type="subcellular location">
    <subcellularLocation>
        <location evidence="8">Cytoplasm</location>
    </subcellularLocation>
</comment>
<dbReference type="GO" id="GO:0008270">
    <property type="term" value="F:zinc ion binding"/>
    <property type="evidence" value="ECO:0007669"/>
    <property type="project" value="UniProtKB-UniRule"/>
</dbReference>
<keyword evidence="10" id="KW-1185">Reference proteome</keyword>
<keyword evidence="5 8" id="KW-0255">Endonuclease</keyword>
<dbReference type="Proteomes" id="UP000516072">
    <property type="component" value="Chromosome"/>
</dbReference>
<evidence type="ECO:0000256" key="6">
    <source>
        <dbReference type="ARBA" id="ARBA00022801"/>
    </source>
</evidence>
<dbReference type="PROSITE" id="PS01306">
    <property type="entry name" value="UPF0054"/>
    <property type="match status" value="1"/>
</dbReference>
<gene>
    <name evidence="8 9" type="primary">ybeY</name>
    <name evidence="9" type="ORF">NSCAC_0055</name>
</gene>
<dbReference type="PANTHER" id="PTHR46986:SF1">
    <property type="entry name" value="ENDORIBONUCLEASE YBEY, CHLOROPLASTIC"/>
    <property type="match status" value="1"/>
</dbReference>
<dbReference type="GO" id="GO:0005737">
    <property type="term" value="C:cytoplasm"/>
    <property type="evidence" value="ECO:0007669"/>
    <property type="project" value="UniProtKB-SubCell"/>
</dbReference>
<evidence type="ECO:0000256" key="1">
    <source>
        <dbReference type="ARBA" id="ARBA00010875"/>
    </source>
</evidence>
<evidence type="ECO:0000256" key="8">
    <source>
        <dbReference type="HAMAP-Rule" id="MF_00009"/>
    </source>
</evidence>
<keyword evidence="3 8" id="KW-0540">Nuclease</keyword>
<dbReference type="InterPro" id="IPR002036">
    <property type="entry name" value="YbeY"/>
</dbReference>
<dbReference type="HAMAP" id="MF_00009">
    <property type="entry name" value="Endoribonucl_YbeY"/>
    <property type="match status" value="1"/>
</dbReference>
<comment type="function">
    <text evidence="8">Single strand-specific metallo-endoribonuclease involved in late-stage 70S ribosome quality control and in maturation of the 3' terminus of the 16S rRNA.</text>
</comment>
<comment type="cofactor">
    <cofactor evidence="8">
        <name>Zn(2+)</name>
        <dbReference type="ChEBI" id="CHEBI:29105"/>
    </cofactor>
    <text evidence="8">Binds 1 zinc ion.</text>
</comment>
<feature type="binding site" evidence="8">
    <location>
        <position position="119"/>
    </location>
    <ligand>
        <name>Zn(2+)</name>
        <dbReference type="ChEBI" id="CHEBI:29105"/>
        <note>catalytic</note>
    </ligand>
</feature>
<evidence type="ECO:0000256" key="2">
    <source>
        <dbReference type="ARBA" id="ARBA00022517"/>
    </source>
</evidence>
<dbReference type="InterPro" id="IPR023091">
    <property type="entry name" value="MetalPrtase_cat_dom_sf_prd"/>
</dbReference>
<dbReference type="Pfam" id="PF02130">
    <property type="entry name" value="YbeY"/>
    <property type="match status" value="1"/>
</dbReference>
<keyword evidence="8" id="KW-0698">rRNA processing</keyword>
<keyword evidence="6 8" id="KW-0378">Hydrolase</keyword>
<feature type="binding site" evidence="8">
    <location>
        <position position="125"/>
    </location>
    <ligand>
        <name>Zn(2+)</name>
        <dbReference type="ChEBI" id="CHEBI:29105"/>
        <note>catalytic</note>
    </ligand>
</feature>
<dbReference type="RefSeq" id="WP_197744465.1">
    <property type="nucleotide sequence ID" value="NZ_LR778175.1"/>
</dbReference>
<dbReference type="EMBL" id="LR778175">
    <property type="protein sequence ID" value="CAB1274211.1"/>
    <property type="molecule type" value="Genomic_DNA"/>
</dbReference>
<organism evidence="9 10">
    <name type="scientific">Candidatus Nitrosacidococcus tergens</name>
    <dbReference type="NCBI Taxonomy" id="553981"/>
    <lineage>
        <taxon>Bacteria</taxon>
        <taxon>Pseudomonadati</taxon>
        <taxon>Pseudomonadota</taxon>
        <taxon>Gammaproteobacteria</taxon>
        <taxon>Chromatiales</taxon>
        <taxon>Chromatiaceae</taxon>
        <taxon>Candidatus Nitrosacidococcus</taxon>
    </lineage>
</organism>
<evidence type="ECO:0000256" key="3">
    <source>
        <dbReference type="ARBA" id="ARBA00022722"/>
    </source>
</evidence>
<name>A0A7G1Q797_9GAMM</name>
<evidence type="ECO:0000256" key="7">
    <source>
        <dbReference type="ARBA" id="ARBA00022833"/>
    </source>
</evidence>
<dbReference type="GO" id="GO:0004222">
    <property type="term" value="F:metalloendopeptidase activity"/>
    <property type="evidence" value="ECO:0007669"/>
    <property type="project" value="InterPro"/>
</dbReference>
<dbReference type="NCBIfam" id="TIGR00043">
    <property type="entry name" value="rRNA maturation RNase YbeY"/>
    <property type="match status" value="1"/>
</dbReference>
<evidence type="ECO:0000256" key="4">
    <source>
        <dbReference type="ARBA" id="ARBA00022723"/>
    </source>
</evidence>
<protein>
    <recommendedName>
        <fullName evidence="8">Endoribonuclease YbeY</fullName>
        <ecNumber evidence="8">3.1.-.-</ecNumber>
    </recommendedName>
</protein>
<sequence>MKVTTHVQYTIPNAKNFPSKLDFKLWVKTTLADHLKNTQVTIRIVHAQEMEDLNWRYRGKKGTTNILSFPISDTLSIASYKIPLGDLIICAPVVAREALEQNKDEKAHWAHLTIHGVLHLLGFDHQYEDEAQYMEAKEIAILEQLGYSHPYEINSE</sequence>
<dbReference type="SUPFAM" id="SSF55486">
    <property type="entry name" value="Metalloproteases ('zincins'), catalytic domain"/>
    <property type="match status" value="1"/>
</dbReference>